<sequence length="94" mass="10949">MWNYVFDISHIIDTVGVIEKVKDLLKGHPSLFLCLNPFLPNGYEIILNDEDEKTYFMEQALSFLKISKIQMTVNLSIRQTLRDDSPFGFSHRDP</sequence>
<dbReference type="InterPro" id="IPR036600">
    <property type="entry name" value="PAH_sf"/>
</dbReference>
<evidence type="ECO:0000256" key="2">
    <source>
        <dbReference type="ARBA" id="ARBA00023242"/>
    </source>
</evidence>
<keyword evidence="4" id="KW-1185">Reference proteome</keyword>
<dbReference type="SUPFAM" id="SSF47762">
    <property type="entry name" value="PAH2 domain"/>
    <property type="match status" value="1"/>
</dbReference>
<dbReference type="Proteomes" id="UP001234989">
    <property type="component" value="Chromosome 4"/>
</dbReference>
<protein>
    <submittedName>
        <fullName evidence="3">Uncharacterized protein</fullName>
    </submittedName>
</protein>
<dbReference type="GO" id="GO:0005634">
    <property type="term" value="C:nucleus"/>
    <property type="evidence" value="ECO:0007669"/>
    <property type="project" value="UniProtKB-SubCell"/>
</dbReference>
<dbReference type="Pfam" id="PF02671">
    <property type="entry name" value="PAH"/>
    <property type="match status" value="1"/>
</dbReference>
<gene>
    <name evidence="3" type="ORF">MTR67_018657</name>
</gene>
<dbReference type="InterPro" id="IPR039774">
    <property type="entry name" value="Sin3-like"/>
</dbReference>
<dbReference type="GO" id="GO:0003714">
    <property type="term" value="F:transcription corepressor activity"/>
    <property type="evidence" value="ECO:0007669"/>
    <property type="project" value="InterPro"/>
</dbReference>
<dbReference type="EMBL" id="CP133615">
    <property type="protein sequence ID" value="WMV25272.1"/>
    <property type="molecule type" value="Genomic_DNA"/>
</dbReference>
<organism evidence="3 4">
    <name type="scientific">Solanum verrucosum</name>
    <dbReference type="NCBI Taxonomy" id="315347"/>
    <lineage>
        <taxon>Eukaryota</taxon>
        <taxon>Viridiplantae</taxon>
        <taxon>Streptophyta</taxon>
        <taxon>Embryophyta</taxon>
        <taxon>Tracheophyta</taxon>
        <taxon>Spermatophyta</taxon>
        <taxon>Magnoliopsida</taxon>
        <taxon>eudicotyledons</taxon>
        <taxon>Gunneridae</taxon>
        <taxon>Pentapetalae</taxon>
        <taxon>asterids</taxon>
        <taxon>lamiids</taxon>
        <taxon>Solanales</taxon>
        <taxon>Solanaceae</taxon>
        <taxon>Solanoideae</taxon>
        <taxon>Solaneae</taxon>
        <taxon>Solanum</taxon>
    </lineage>
</organism>
<evidence type="ECO:0000256" key="1">
    <source>
        <dbReference type="ARBA" id="ARBA00004123"/>
    </source>
</evidence>
<evidence type="ECO:0000313" key="3">
    <source>
        <dbReference type="EMBL" id="WMV25272.1"/>
    </source>
</evidence>
<proteinExistence type="predicted"/>
<dbReference type="AlphaFoldDB" id="A0AAF0QK29"/>
<accession>A0AAF0QK29</accession>
<keyword evidence="2" id="KW-0539">Nucleus</keyword>
<evidence type="ECO:0000313" key="4">
    <source>
        <dbReference type="Proteomes" id="UP001234989"/>
    </source>
</evidence>
<dbReference type="InterPro" id="IPR003822">
    <property type="entry name" value="PAH"/>
</dbReference>
<comment type="subcellular location">
    <subcellularLocation>
        <location evidence="1">Nucleus</location>
    </subcellularLocation>
</comment>
<name>A0AAF0QK29_SOLVR</name>
<dbReference type="PANTHER" id="PTHR12346">
    <property type="entry name" value="SIN3B-RELATED"/>
    <property type="match status" value="1"/>
</dbReference>
<reference evidence="3" key="1">
    <citation type="submission" date="2023-08" db="EMBL/GenBank/DDBJ databases">
        <title>A de novo genome assembly of Solanum verrucosum Schlechtendal, a Mexican diploid species geographically isolated from the other diploid A-genome species in potato relatives.</title>
        <authorList>
            <person name="Hosaka K."/>
        </authorList>
    </citation>
    <scope>NUCLEOTIDE SEQUENCE</scope>
    <source>
        <tissue evidence="3">Young leaves</tissue>
    </source>
</reference>